<evidence type="ECO:0000256" key="9">
    <source>
        <dbReference type="ARBA" id="ARBA00029902"/>
    </source>
</evidence>
<evidence type="ECO:0000256" key="4">
    <source>
        <dbReference type="ARBA" id="ARBA00015647"/>
    </source>
</evidence>
<dbReference type="GO" id="GO:0005524">
    <property type="term" value="F:ATP binding"/>
    <property type="evidence" value="ECO:0007669"/>
    <property type="project" value="UniProtKB-KW"/>
</dbReference>
<evidence type="ECO:0000256" key="3">
    <source>
        <dbReference type="ARBA" id="ARBA00012219"/>
    </source>
</evidence>
<keyword evidence="7" id="KW-0547">Nucleotide-binding</keyword>
<evidence type="ECO:0000256" key="6">
    <source>
        <dbReference type="ARBA" id="ARBA00022655"/>
    </source>
</evidence>
<reference evidence="12" key="2">
    <citation type="submission" date="2022-01" db="EMBL/GenBank/DDBJ databases">
        <authorList>
            <person name="Hirooka S."/>
            <person name="Miyagishima S.Y."/>
        </authorList>
    </citation>
    <scope>NUCLEOTIDE SEQUENCE</scope>
    <source>
        <strain evidence="12">NBRC 102759</strain>
    </source>
</reference>
<dbReference type="GO" id="GO:0004592">
    <property type="term" value="F:pantoate-beta-alanine ligase activity"/>
    <property type="evidence" value="ECO:0007669"/>
    <property type="project" value="UniProtKB-EC"/>
</dbReference>
<reference evidence="12" key="1">
    <citation type="journal article" date="2022" name="Proc. Natl. Acad. Sci. U.S.A.">
        <title>Life cycle and functional genomics of the unicellular red alga Galdieria for elucidating algal and plant evolution and industrial use.</title>
        <authorList>
            <person name="Hirooka S."/>
            <person name="Itabashi T."/>
            <person name="Ichinose T.M."/>
            <person name="Onuma R."/>
            <person name="Fujiwara T."/>
            <person name="Yamashita S."/>
            <person name="Jong L.W."/>
            <person name="Tomita R."/>
            <person name="Iwane A.H."/>
            <person name="Miyagishima S.Y."/>
        </authorList>
    </citation>
    <scope>NUCLEOTIDE SEQUENCE</scope>
    <source>
        <strain evidence="12">NBRC 102759</strain>
    </source>
</reference>
<evidence type="ECO:0000256" key="2">
    <source>
        <dbReference type="ARBA" id="ARBA00009256"/>
    </source>
</evidence>
<dbReference type="CDD" id="cd00560">
    <property type="entry name" value="PanC"/>
    <property type="match status" value="1"/>
</dbReference>
<dbReference type="InterPro" id="IPR014729">
    <property type="entry name" value="Rossmann-like_a/b/a_fold"/>
</dbReference>
<comment type="pathway">
    <text evidence="1">Cofactor biosynthesis; (R)-pantothenate biosynthesis; (R)-pantothenate from (R)-pantoate and beta-alanine: step 1/1.</text>
</comment>
<dbReference type="Gene3D" id="3.40.50.620">
    <property type="entry name" value="HUPs"/>
    <property type="match status" value="1"/>
</dbReference>
<gene>
    <name evidence="12" type="ORF">GpartN1_g3254.t1</name>
</gene>
<keyword evidence="5" id="KW-0436">Ligase</keyword>
<keyword evidence="6" id="KW-0566">Pantothenate biosynthesis</keyword>
<dbReference type="PANTHER" id="PTHR21299">
    <property type="entry name" value="CYTIDYLATE KINASE/PANTOATE-BETA-ALANINE LIGASE"/>
    <property type="match status" value="1"/>
</dbReference>
<keyword evidence="13" id="KW-1185">Reference proteome</keyword>
<dbReference type="Gene3D" id="3.30.1300.10">
    <property type="entry name" value="Pantoate-beta-alanine ligase, C-terminal domain"/>
    <property type="match status" value="1"/>
</dbReference>
<comment type="similarity">
    <text evidence="2">Belongs to the pantothenate synthetase family.</text>
</comment>
<dbReference type="NCBIfam" id="TIGR00018">
    <property type="entry name" value="panC"/>
    <property type="match status" value="1"/>
</dbReference>
<dbReference type="EMBL" id="BQMJ01000024">
    <property type="protein sequence ID" value="GJQ11463.1"/>
    <property type="molecule type" value="Genomic_DNA"/>
</dbReference>
<dbReference type="InterPro" id="IPR042176">
    <property type="entry name" value="Pantoate_ligase_C"/>
</dbReference>
<organism evidence="12 13">
    <name type="scientific">Galdieria partita</name>
    <dbReference type="NCBI Taxonomy" id="83374"/>
    <lineage>
        <taxon>Eukaryota</taxon>
        <taxon>Rhodophyta</taxon>
        <taxon>Bangiophyceae</taxon>
        <taxon>Galdieriales</taxon>
        <taxon>Galdieriaceae</taxon>
        <taxon>Galdieria</taxon>
    </lineage>
</organism>
<sequence length="284" mass="31916">MQLIKDLNTFSATRSRLEGEIGLVPTMGFLHEGHKALIRKARMECSILIVTIFVNPTQFAPGEDLDTYPRNLPNDLSICEELEVDYVFAPESVSVLYPEGFCTFVECKIGLPETNPRSEGAFRPHFFRGVATVVTKLFNIVKPSKAYFGQKDAQQCSVIQRMVVDLNLNIEIVIVPTVREADGLAMSSRNAYLTKEERGKAIILFQMLQKAKQLYLEGITNASRIREEMEVLAKQVDGFRLHYISICDPKTFIEYENEIPSSNTLVCVAGTLGKARLIDNICLN</sequence>
<evidence type="ECO:0000313" key="13">
    <source>
        <dbReference type="Proteomes" id="UP001061958"/>
    </source>
</evidence>
<dbReference type="GO" id="GO:0015940">
    <property type="term" value="P:pantothenate biosynthetic process"/>
    <property type="evidence" value="ECO:0007669"/>
    <property type="project" value="UniProtKB-KW"/>
</dbReference>
<dbReference type="HAMAP" id="MF_00158">
    <property type="entry name" value="PanC"/>
    <property type="match status" value="1"/>
</dbReference>
<dbReference type="EC" id="6.3.2.1" evidence="3"/>
<proteinExistence type="inferred from homology"/>
<dbReference type="InterPro" id="IPR003721">
    <property type="entry name" value="Pantoate_ligase"/>
</dbReference>
<dbReference type="PANTHER" id="PTHR21299:SF1">
    <property type="entry name" value="PANTOATE--BETA-ALANINE LIGASE"/>
    <property type="match status" value="1"/>
</dbReference>
<evidence type="ECO:0000313" key="12">
    <source>
        <dbReference type="EMBL" id="GJQ11463.1"/>
    </source>
</evidence>
<accession>A0A9C7PV68</accession>
<comment type="caution">
    <text evidence="12">The sequence shown here is derived from an EMBL/GenBank/DDBJ whole genome shotgun (WGS) entry which is preliminary data.</text>
</comment>
<name>A0A9C7PV68_9RHOD</name>
<evidence type="ECO:0000256" key="1">
    <source>
        <dbReference type="ARBA" id="ARBA00004990"/>
    </source>
</evidence>
<dbReference type="Proteomes" id="UP001061958">
    <property type="component" value="Unassembled WGS sequence"/>
</dbReference>
<evidence type="ECO:0000256" key="10">
    <source>
        <dbReference type="ARBA" id="ARBA00032806"/>
    </source>
</evidence>
<evidence type="ECO:0000256" key="5">
    <source>
        <dbReference type="ARBA" id="ARBA00022598"/>
    </source>
</evidence>
<evidence type="ECO:0000256" key="11">
    <source>
        <dbReference type="ARBA" id="ARBA00048258"/>
    </source>
</evidence>
<dbReference type="AlphaFoldDB" id="A0A9C7PV68"/>
<comment type="catalytic activity">
    <reaction evidence="11">
        <text>(R)-pantoate + beta-alanine + ATP = (R)-pantothenate + AMP + diphosphate + H(+)</text>
        <dbReference type="Rhea" id="RHEA:10912"/>
        <dbReference type="ChEBI" id="CHEBI:15378"/>
        <dbReference type="ChEBI" id="CHEBI:15980"/>
        <dbReference type="ChEBI" id="CHEBI:29032"/>
        <dbReference type="ChEBI" id="CHEBI:30616"/>
        <dbReference type="ChEBI" id="CHEBI:33019"/>
        <dbReference type="ChEBI" id="CHEBI:57966"/>
        <dbReference type="ChEBI" id="CHEBI:456215"/>
        <dbReference type="EC" id="6.3.2.1"/>
    </reaction>
</comment>
<keyword evidence="8" id="KW-0067">ATP-binding</keyword>
<dbReference type="OrthoDB" id="2020436at2759"/>
<dbReference type="Pfam" id="PF02569">
    <property type="entry name" value="Pantoate_ligase"/>
    <property type="match status" value="1"/>
</dbReference>
<protein>
    <recommendedName>
        <fullName evidence="4">Pantoate--beta-alanine ligase</fullName>
        <ecNumber evidence="3">6.3.2.1</ecNumber>
    </recommendedName>
    <alternativeName>
        <fullName evidence="10">Pantoate-activating enzyme</fullName>
    </alternativeName>
    <alternativeName>
        <fullName evidence="9">Pantothenate synthetase</fullName>
    </alternativeName>
</protein>
<evidence type="ECO:0000256" key="7">
    <source>
        <dbReference type="ARBA" id="ARBA00022741"/>
    </source>
</evidence>
<dbReference type="SUPFAM" id="SSF52374">
    <property type="entry name" value="Nucleotidylyl transferase"/>
    <property type="match status" value="1"/>
</dbReference>
<evidence type="ECO:0000256" key="8">
    <source>
        <dbReference type="ARBA" id="ARBA00022840"/>
    </source>
</evidence>